<keyword evidence="9" id="KW-1185">Reference proteome</keyword>
<evidence type="ECO:0000313" key="9">
    <source>
        <dbReference type="Proteomes" id="UP001147747"/>
    </source>
</evidence>
<evidence type="ECO:0000256" key="7">
    <source>
        <dbReference type="SAM" id="Phobius"/>
    </source>
</evidence>
<dbReference type="RefSeq" id="XP_056490640.1">
    <property type="nucleotide sequence ID" value="XM_056627906.1"/>
</dbReference>
<dbReference type="Pfam" id="PF05277">
    <property type="entry name" value="DUF726"/>
    <property type="match status" value="1"/>
</dbReference>
<organism evidence="8 9">
    <name type="scientific">Penicillium cosmopolitanum</name>
    <dbReference type="NCBI Taxonomy" id="1131564"/>
    <lineage>
        <taxon>Eukaryota</taxon>
        <taxon>Fungi</taxon>
        <taxon>Dikarya</taxon>
        <taxon>Ascomycota</taxon>
        <taxon>Pezizomycotina</taxon>
        <taxon>Eurotiomycetes</taxon>
        <taxon>Eurotiomycetidae</taxon>
        <taxon>Eurotiales</taxon>
        <taxon>Aspergillaceae</taxon>
        <taxon>Penicillium</taxon>
    </lineage>
</organism>
<comment type="caution">
    <text evidence="8">The sequence shown here is derived from an EMBL/GenBank/DDBJ whole genome shotgun (WGS) entry which is preliminary data.</text>
</comment>
<feature type="compositionally biased region" description="Low complexity" evidence="6">
    <location>
        <begin position="399"/>
        <end position="410"/>
    </location>
</feature>
<gene>
    <name evidence="8" type="ORF">N7509_003269</name>
</gene>
<dbReference type="InterPro" id="IPR007941">
    <property type="entry name" value="DUF726"/>
</dbReference>
<comment type="similarity">
    <text evidence="2">Belongs to the TMCO4 family.</text>
</comment>
<accession>A0A9W9W4L3</accession>
<feature type="compositionally biased region" description="Polar residues" evidence="6">
    <location>
        <begin position="15"/>
        <end position="29"/>
    </location>
</feature>
<comment type="subcellular location">
    <subcellularLocation>
        <location evidence="1">Membrane</location>
        <topology evidence="1">Multi-pass membrane protein</topology>
    </subcellularLocation>
</comment>
<evidence type="ECO:0000256" key="5">
    <source>
        <dbReference type="ARBA" id="ARBA00023136"/>
    </source>
</evidence>
<feature type="region of interest" description="Disordered" evidence="6">
    <location>
        <begin position="391"/>
        <end position="453"/>
    </location>
</feature>
<evidence type="ECO:0000256" key="6">
    <source>
        <dbReference type="SAM" id="MobiDB-lite"/>
    </source>
</evidence>
<proteinExistence type="inferred from homology"/>
<dbReference type="Proteomes" id="UP001147747">
    <property type="component" value="Unassembled WGS sequence"/>
</dbReference>
<evidence type="ECO:0008006" key="10">
    <source>
        <dbReference type="Google" id="ProtNLM"/>
    </source>
</evidence>
<dbReference type="GO" id="GO:0072330">
    <property type="term" value="P:monocarboxylic acid biosynthetic process"/>
    <property type="evidence" value="ECO:0007669"/>
    <property type="project" value="UniProtKB-ARBA"/>
</dbReference>
<name>A0A9W9W4L3_9EURO</name>
<dbReference type="PANTHER" id="PTHR17920">
    <property type="entry name" value="TRANSMEMBRANE AND COILED-COIL DOMAIN-CONTAINING PROTEIN 4 TMCO4"/>
    <property type="match status" value="1"/>
</dbReference>
<evidence type="ECO:0000313" key="8">
    <source>
        <dbReference type="EMBL" id="KAJ5403398.1"/>
    </source>
</evidence>
<feature type="compositionally biased region" description="Basic and acidic residues" evidence="6">
    <location>
        <begin position="1056"/>
        <end position="1074"/>
    </location>
</feature>
<dbReference type="GeneID" id="81366886"/>
<feature type="transmembrane region" description="Helical" evidence="7">
    <location>
        <begin position="541"/>
        <end position="566"/>
    </location>
</feature>
<dbReference type="PANTHER" id="PTHR17920:SF3">
    <property type="entry name" value="TRANSMEMBRANE AND COILED-COIL DOMAIN-CONTAINING PROTEIN 4"/>
    <property type="match status" value="1"/>
</dbReference>
<dbReference type="GO" id="GO:0017000">
    <property type="term" value="P:antibiotic biosynthetic process"/>
    <property type="evidence" value="ECO:0007669"/>
    <property type="project" value="UniProtKB-ARBA"/>
</dbReference>
<evidence type="ECO:0000256" key="4">
    <source>
        <dbReference type="ARBA" id="ARBA00022989"/>
    </source>
</evidence>
<sequence>MTQAGVTSDGAPDQITASSANSTPNTPQPSAAVAPEDVTGKGKENITPHENSSGPTDTVSQKPIEAPLEFDDFGLPIRPRAKPEPATPDPSEGNGRPPTDSSEPEPAASPANDSTPEQDVNQVGDTKGKLEAATGNAEPEKQASKPNKDPESLTPADAATQKPDPEAAGAVASPDRPLRSPKTSSSRNAHDDSEEEDEEPVDWKAMPALGEFDYYDDYGRLIARGAQEEDNDAVYQGLGGAGKGYTRVQLDEDAQSATSMDEDTSYLFKDSANNSAGLVGEELRDSVSQLQATKDLLNETQKIAYVGVVRLAIHEMNLELSKLPVTRSTRKTHQKASDSTRKWGQAMMGRLYMHMDINSAEQIMIEQLAEHGVQPGDLVRPLMQNARVKNPMAETVHESSSSASLSSPTSKGDPRSRMSVETDASSELGSPPPYEAHEDDEPTEVKTPSQMPTSDRIDIDLRWTVLCDLFLVLIADSAYDARSRTLLERVGESMDVTWLQICRFEKRVTDALEMQEQADKENWDESEHMEKRRQKSRKTKYMVMGLATVGGGLVIGLSAGLLAPVIGAGLAAGLTTVGIGGTSTFLGGLGGTALIASSATLGGSAIGLRASHRRTGAVQTFEYRPLHNNKKVNLIVTVSGWMTGKVDDVRLPYSTIDPIMGDIYSVLWEPEMLRSMGDTINILATEALTQGLQQVLGSTILMALMASLQLPLVLTKLAYLIDNPWTVSLARAHSAGLVMADSLEDRNLGKRPITLLGFSLGARVIFSCLTELANKGCHGLVQNVYLFGSPIVASKDEYLKARSVVSGRFVNGYCTNDWILGYLFRATSGGIMRVSGLAAVEGIPGLENFNLTELVNGHMAYRSAMPRILREVGWEVLGDEFAEIEDPDPENHAERQRELIREIDEARREAELKPEKKRFGLFKRGKMAEKKSWETYDVNQKNAPHDPIDKSAPGSVLFDIEAIRAELASEAIEVKQLESTLPPMKLNLNRPLESASTQPTTPAEKEKGKDAEYDDSVSLQRTASEPKLNTAAKPPAAHDYSATHKEDEVEMTFDTSYHDPPPRYSHDPPSRPELRTSSTMPAIGATAVGATAVGAMALEPNAWADHDDFGHGHGEEEFSMTFE</sequence>
<evidence type="ECO:0000256" key="2">
    <source>
        <dbReference type="ARBA" id="ARBA00009824"/>
    </source>
</evidence>
<evidence type="ECO:0000256" key="1">
    <source>
        <dbReference type="ARBA" id="ARBA00004141"/>
    </source>
</evidence>
<feature type="compositionally biased region" description="Basic and acidic residues" evidence="6">
    <location>
        <begin position="138"/>
        <end position="151"/>
    </location>
</feature>
<reference evidence="8" key="2">
    <citation type="journal article" date="2023" name="IMA Fungus">
        <title>Comparative genomic study of the Penicillium genus elucidates a diverse pangenome and 15 lateral gene transfer events.</title>
        <authorList>
            <person name="Petersen C."/>
            <person name="Sorensen T."/>
            <person name="Nielsen M.R."/>
            <person name="Sondergaard T.E."/>
            <person name="Sorensen J.L."/>
            <person name="Fitzpatrick D.A."/>
            <person name="Frisvad J.C."/>
            <person name="Nielsen K.L."/>
        </authorList>
    </citation>
    <scope>NUCLEOTIDE SEQUENCE</scope>
    <source>
        <strain evidence="8">IBT 29677</strain>
    </source>
</reference>
<dbReference type="GO" id="GO:0016020">
    <property type="term" value="C:membrane"/>
    <property type="evidence" value="ECO:0007669"/>
    <property type="project" value="UniProtKB-SubCell"/>
</dbReference>
<feature type="compositionally biased region" description="Polar residues" evidence="6">
    <location>
        <begin position="48"/>
        <end position="61"/>
    </location>
</feature>
<dbReference type="SUPFAM" id="SSF53474">
    <property type="entry name" value="alpha/beta-Hydrolases"/>
    <property type="match status" value="1"/>
</dbReference>
<keyword evidence="3 7" id="KW-0812">Transmembrane</keyword>
<dbReference type="AlphaFoldDB" id="A0A9W9W4L3"/>
<feature type="region of interest" description="Disordered" evidence="6">
    <location>
        <begin position="1"/>
        <end position="205"/>
    </location>
</feature>
<evidence type="ECO:0000256" key="3">
    <source>
        <dbReference type="ARBA" id="ARBA00022692"/>
    </source>
</evidence>
<feature type="compositionally biased region" description="Basic and acidic residues" evidence="6">
    <location>
        <begin position="38"/>
        <end position="47"/>
    </location>
</feature>
<feature type="region of interest" description="Disordered" evidence="6">
    <location>
        <begin position="985"/>
        <end position="1076"/>
    </location>
</feature>
<dbReference type="EMBL" id="JAPZBU010000005">
    <property type="protein sequence ID" value="KAJ5403398.1"/>
    <property type="molecule type" value="Genomic_DNA"/>
</dbReference>
<dbReference type="OrthoDB" id="277931at2759"/>
<feature type="compositionally biased region" description="Polar residues" evidence="6">
    <location>
        <begin position="111"/>
        <end position="124"/>
    </location>
</feature>
<keyword evidence="4 7" id="KW-1133">Transmembrane helix</keyword>
<dbReference type="InterPro" id="IPR029058">
    <property type="entry name" value="AB_hydrolase_fold"/>
</dbReference>
<keyword evidence="5 7" id="KW-0472">Membrane</keyword>
<protein>
    <recommendedName>
        <fullName evidence="10">DUF726 domain protein</fullName>
    </recommendedName>
</protein>
<reference evidence="8" key="1">
    <citation type="submission" date="2022-12" db="EMBL/GenBank/DDBJ databases">
        <authorList>
            <person name="Petersen C."/>
        </authorList>
    </citation>
    <scope>NUCLEOTIDE SEQUENCE</scope>
    <source>
        <strain evidence="8">IBT 29677</strain>
    </source>
</reference>